<keyword evidence="2" id="KW-1185">Reference proteome</keyword>
<dbReference type="EMBL" id="JAHXCP010000010">
    <property type="protein sequence ID" value="MBW4754876.1"/>
    <property type="molecule type" value="Genomic_DNA"/>
</dbReference>
<proteinExistence type="predicted"/>
<gene>
    <name evidence="1" type="ORF">KZO77_07435</name>
</gene>
<evidence type="ECO:0000313" key="1">
    <source>
        <dbReference type="EMBL" id="MBW4754876.1"/>
    </source>
</evidence>
<reference evidence="1 2" key="1">
    <citation type="submission" date="2021-07" db="EMBL/GenBank/DDBJ databases">
        <title>Genomic diversity and antimicrobial resistance of Prevotella spp. isolated from chronic lung disease airways.</title>
        <authorList>
            <person name="Webb K.A."/>
            <person name="Olagoke O.S."/>
            <person name="Baird T."/>
            <person name="Neill J."/>
            <person name="Pham A."/>
            <person name="Wells T.J."/>
            <person name="Ramsay K.A."/>
            <person name="Bell S.C."/>
            <person name="Sarovich D.S."/>
            <person name="Price E.P."/>
        </authorList>
    </citation>
    <scope>NUCLEOTIDE SEQUENCE [LARGE SCALE GENOMIC DNA]</scope>
    <source>
        <strain evidence="1 2">SCHI0027.S.6</strain>
    </source>
</reference>
<accession>A0ABS6Y5U5</accession>
<sequence length="165" mass="19922">MVLKDVSYLKRGNYVYIYGHWLNMEFSQEFDTPYWKIFTENDFFLKLGFRKENNYYKLYVPYGRSYGYSAFYKYCYCKYQGGKYTPNTVVSDGNIILYPDLETQTCLLGFLDNGDHYIEIPYKKFIEEVTDIWEERTPIEGFKFDVEPIVYLKKDGVWLKEPKEQ</sequence>
<dbReference type="Proteomes" id="UP000812077">
    <property type="component" value="Unassembled WGS sequence"/>
</dbReference>
<evidence type="ECO:0000313" key="2">
    <source>
        <dbReference type="Proteomes" id="UP000812077"/>
    </source>
</evidence>
<organism evidence="1 2">
    <name type="scientific">Prevotella melaninogenica</name>
    <dbReference type="NCBI Taxonomy" id="28132"/>
    <lineage>
        <taxon>Bacteria</taxon>
        <taxon>Pseudomonadati</taxon>
        <taxon>Bacteroidota</taxon>
        <taxon>Bacteroidia</taxon>
        <taxon>Bacteroidales</taxon>
        <taxon>Prevotellaceae</taxon>
        <taxon>Prevotella</taxon>
    </lineage>
</organism>
<evidence type="ECO:0008006" key="3">
    <source>
        <dbReference type="Google" id="ProtNLM"/>
    </source>
</evidence>
<name>A0ABS6Y5U5_9BACT</name>
<comment type="caution">
    <text evidence="1">The sequence shown here is derived from an EMBL/GenBank/DDBJ whole genome shotgun (WGS) entry which is preliminary data.</text>
</comment>
<protein>
    <recommendedName>
        <fullName evidence="3">WG repeat-containing protein</fullName>
    </recommendedName>
</protein>
<dbReference type="RefSeq" id="WP_219433478.1">
    <property type="nucleotide sequence ID" value="NZ_JAHXCP010000010.1"/>
</dbReference>